<reference evidence="3" key="1">
    <citation type="submission" date="2015-07" db="EMBL/GenBank/DDBJ databases">
        <title>Genome sequencing project for genomic taxonomy and phylogenomics of Bacillus-like bacteria.</title>
        <authorList>
            <person name="Liu B."/>
            <person name="Wang J."/>
            <person name="Zhu Y."/>
            <person name="Liu G."/>
            <person name="Chen Q."/>
            <person name="Chen Z."/>
            <person name="Lan J."/>
            <person name="Che J."/>
            <person name="Ge C."/>
            <person name="Shi H."/>
            <person name="Pan Z."/>
            <person name="Liu X."/>
        </authorList>
    </citation>
    <scope>NUCLEOTIDE SEQUENCE [LARGE SCALE GENOMIC DNA]</scope>
    <source>
        <strain evidence="3">DSM 9887</strain>
    </source>
</reference>
<dbReference type="AlphaFoldDB" id="A0A0K9YWI7"/>
<sequence length="112" mass="13511">MTSRIENPFSMRFVLPEQRELYLQMKEDDKLVPMPSLEQDELDSFHYIIRDSAREDYAIAVSWWEPAKEEWGSICTIWGVVKWIDQNRRRIKIVNDEESQWICMDQITNIKT</sequence>
<evidence type="ECO:0000313" key="2">
    <source>
        <dbReference type="EMBL" id="KNB73089.1"/>
    </source>
</evidence>
<protein>
    <recommendedName>
        <fullName evidence="5">YolD-like family protein</fullName>
    </recommendedName>
</protein>
<dbReference type="InterPro" id="IPR014962">
    <property type="entry name" value="YolD"/>
</dbReference>
<evidence type="ECO:0008006" key="5">
    <source>
        <dbReference type="Google" id="ProtNLM"/>
    </source>
</evidence>
<proteinExistence type="predicted"/>
<dbReference type="OrthoDB" id="2476215at2"/>
<evidence type="ECO:0000313" key="4">
    <source>
        <dbReference type="Proteomes" id="UP000319578"/>
    </source>
</evidence>
<comment type="caution">
    <text evidence="2">The sequence shown here is derived from an EMBL/GenBank/DDBJ whole genome shotgun (WGS) entry which is preliminary data.</text>
</comment>
<dbReference type="PATRIC" id="fig|54915.3.peg.6106"/>
<gene>
    <name evidence="2" type="ORF">ADS79_03695</name>
    <name evidence="1" type="ORF">BRE01_22750</name>
</gene>
<dbReference type="Proteomes" id="UP000319578">
    <property type="component" value="Unassembled WGS sequence"/>
</dbReference>
<reference evidence="1 4" key="3">
    <citation type="submission" date="2019-06" db="EMBL/GenBank/DDBJ databases">
        <title>Whole genome shotgun sequence of Brevibacillus reuszeri NBRC 15719.</title>
        <authorList>
            <person name="Hosoyama A."/>
            <person name="Uohara A."/>
            <person name="Ohji S."/>
            <person name="Ichikawa N."/>
        </authorList>
    </citation>
    <scope>NUCLEOTIDE SEQUENCE [LARGE SCALE GENOMIC DNA]</scope>
    <source>
        <strain evidence="1 4">NBRC 15719</strain>
    </source>
</reference>
<dbReference type="EMBL" id="LGIQ01000005">
    <property type="protein sequence ID" value="KNB73089.1"/>
    <property type="molecule type" value="Genomic_DNA"/>
</dbReference>
<evidence type="ECO:0000313" key="1">
    <source>
        <dbReference type="EMBL" id="GED68573.1"/>
    </source>
</evidence>
<dbReference type="Pfam" id="PF08863">
    <property type="entry name" value="YolD"/>
    <property type="match status" value="1"/>
</dbReference>
<keyword evidence="4" id="KW-1185">Reference proteome</keyword>
<organism evidence="2 3">
    <name type="scientific">Brevibacillus reuszeri</name>
    <dbReference type="NCBI Taxonomy" id="54915"/>
    <lineage>
        <taxon>Bacteria</taxon>
        <taxon>Bacillati</taxon>
        <taxon>Bacillota</taxon>
        <taxon>Bacilli</taxon>
        <taxon>Bacillales</taxon>
        <taxon>Paenibacillaceae</taxon>
        <taxon>Brevibacillus</taxon>
    </lineage>
</organism>
<dbReference type="EMBL" id="BJON01000008">
    <property type="protein sequence ID" value="GED68573.1"/>
    <property type="molecule type" value="Genomic_DNA"/>
</dbReference>
<evidence type="ECO:0000313" key="3">
    <source>
        <dbReference type="Proteomes" id="UP000036834"/>
    </source>
</evidence>
<dbReference type="RefSeq" id="WP_049737079.1">
    <property type="nucleotide sequence ID" value="NZ_BJON01000008.1"/>
</dbReference>
<accession>A0A0K9YWI7</accession>
<name>A0A0K9YWI7_9BACL</name>
<dbReference type="Proteomes" id="UP000036834">
    <property type="component" value="Unassembled WGS sequence"/>
</dbReference>
<reference evidence="2" key="2">
    <citation type="submission" date="2015-07" db="EMBL/GenBank/DDBJ databases">
        <title>MeaNS - Measles Nucleotide Surveillance Program.</title>
        <authorList>
            <person name="Tran T."/>
            <person name="Druce J."/>
        </authorList>
    </citation>
    <scope>NUCLEOTIDE SEQUENCE</scope>
    <source>
        <strain evidence="2">DSM 9887</strain>
    </source>
</reference>